<protein>
    <recommendedName>
        <fullName evidence="4">Ricin B lectin domain-containing protein</fullName>
    </recommendedName>
</protein>
<name>A0A9P6BYB3_9AGAR</name>
<feature type="signal peptide" evidence="1">
    <location>
        <begin position="1"/>
        <end position="24"/>
    </location>
</feature>
<comment type="caution">
    <text evidence="2">The sequence shown here is derived from an EMBL/GenBank/DDBJ whole genome shotgun (WGS) entry which is preliminary data.</text>
</comment>
<gene>
    <name evidence="2" type="ORF">P691DRAFT_478003</name>
</gene>
<sequence>MFSLVFPTLAIAFTLLSFVTSTWAQNLLSLGNSYSIRSAADDQLYSRYNGEGSPLLLGAERGDDATWHLDGSGDGFVNILHRESEKYPSTAAGPHRPIIASAGGHPTWWRVTHVGWRQYLISHKVEDDQNGAFDAFWTVREGSNQIWLDPKGGDNDQSQVWEFDQYEP</sequence>
<keyword evidence="3" id="KW-1185">Reference proteome</keyword>
<organism evidence="2 3">
    <name type="scientific">Macrolepiota fuliginosa MF-IS2</name>
    <dbReference type="NCBI Taxonomy" id="1400762"/>
    <lineage>
        <taxon>Eukaryota</taxon>
        <taxon>Fungi</taxon>
        <taxon>Dikarya</taxon>
        <taxon>Basidiomycota</taxon>
        <taxon>Agaricomycotina</taxon>
        <taxon>Agaricomycetes</taxon>
        <taxon>Agaricomycetidae</taxon>
        <taxon>Agaricales</taxon>
        <taxon>Agaricineae</taxon>
        <taxon>Agaricaceae</taxon>
        <taxon>Macrolepiota</taxon>
    </lineage>
</organism>
<reference evidence="2" key="1">
    <citation type="submission" date="2020-11" db="EMBL/GenBank/DDBJ databases">
        <authorList>
            <consortium name="DOE Joint Genome Institute"/>
            <person name="Ahrendt S."/>
            <person name="Riley R."/>
            <person name="Andreopoulos W."/>
            <person name="Labutti K."/>
            <person name="Pangilinan J."/>
            <person name="Ruiz-Duenas F.J."/>
            <person name="Barrasa J.M."/>
            <person name="Sanchez-Garcia M."/>
            <person name="Camarero S."/>
            <person name="Miyauchi S."/>
            <person name="Serrano A."/>
            <person name="Linde D."/>
            <person name="Babiker R."/>
            <person name="Drula E."/>
            <person name="Ayuso-Fernandez I."/>
            <person name="Pacheco R."/>
            <person name="Padilla G."/>
            <person name="Ferreira P."/>
            <person name="Barriuso J."/>
            <person name="Kellner H."/>
            <person name="Castanera R."/>
            <person name="Alfaro M."/>
            <person name="Ramirez L."/>
            <person name="Pisabarro A.G."/>
            <person name="Kuo A."/>
            <person name="Tritt A."/>
            <person name="Lipzen A."/>
            <person name="He G."/>
            <person name="Yan M."/>
            <person name="Ng V."/>
            <person name="Cullen D."/>
            <person name="Martin F."/>
            <person name="Rosso M.-N."/>
            <person name="Henrissat B."/>
            <person name="Hibbett D."/>
            <person name="Martinez A.T."/>
            <person name="Grigoriev I.V."/>
        </authorList>
    </citation>
    <scope>NUCLEOTIDE SEQUENCE</scope>
    <source>
        <strain evidence="2">MF-IS2</strain>
    </source>
</reference>
<evidence type="ECO:0008006" key="4">
    <source>
        <dbReference type="Google" id="ProtNLM"/>
    </source>
</evidence>
<feature type="chain" id="PRO_5040161169" description="Ricin B lectin domain-containing protein" evidence="1">
    <location>
        <begin position="25"/>
        <end position="168"/>
    </location>
</feature>
<evidence type="ECO:0000256" key="1">
    <source>
        <dbReference type="SAM" id="SignalP"/>
    </source>
</evidence>
<evidence type="ECO:0000313" key="2">
    <source>
        <dbReference type="EMBL" id="KAF9442494.1"/>
    </source>
</evidence>
<dbReference type="Proteomes" id="UP000807342">
    <property type="component" value="Unassembled WGS sequence"/>
</dbReference>
<dbReference type="AlphaFoldDB" id="A0A9P6BYB3"/>
<evidence type="ECO:0000313" key="3">
    <source>
        <dbReference type="Proteomes" id="UP000807342"/>
    </source>
</evidence>
<accession>A0A9P6BYB3</accession>
<keyword evidence="1" id="KW-0732">Signal</keyword>
<dbReference type="EMBL" id="MU151621">
    <property type="protein sequence ID" value="KAF9442494.1"/>
    <property type="molecule type" value="Genomic_DNA"/>
</dbReference>
<proteinExistence type="predicted"/>